<proteinExistence type="predicted"/>
<organism evidence="8 9">
    <name type="scientific">Erythrobacter crassostreae</name>
    <dbReference type="NCBI Taxonomy" id="2828328"/>
    <lineage>
        <taxon>Bacteria</taxon>
        <taxon>Pseudomonadati</taxon>
        <taxon>Pseudomonadota</taxon>
        <taxon>Alphaproteobacteria</taxon>
        <taxon>Sphingomonadales</taxon>
        <taxon>Erythrobacteraceae</taxon>
        <taxon>Erythrobacter/Porphyrobacter group</taxon>
        <taxon>Erythrobacter</taxon>
    </lineage>
</organism>
<protein>
    <submittedName>
        <fullName evidence="8">ABC transporter permease</fullName>
    </submittedName>
</protein>
<feature type="transmembrane region" description="Helical" evidence="6">
    <location>
        <begin position="333"/>
        <end position="359"/>
    </location>
</feature>
<feature type="transmembrane region" description="Helical" evidence="6">
    <location>
        <begin position="239"/>
        <end position="264"/>
    </location>
</feature>
<gene>
    <name evidence="8" type="ORF">KCG46_03835</name>
</gene>
<evidence type="ECO:0000256" key="1">
    <source>
        <dbReference type="ARBA" id="ARBA00004141"/>
    </source>
</evidence>
<feature type="compositionally biased region" description="Polar residues" evidence="5">
    <location>
        <begin position="425"/>
        <end position="438"/>
    </location>
</feature>
<name>A0A9X1F1Q6_9SPHN</name>
<dbReference type="AlphaFoldDB" id="A0A9X1F1Q6"/>
<dbReference type="Proteomes" id="UP001138681">
    <property type="component" value="Unassembled WGS sequence"/>
</dbReference>
<dbReference type="GO" id="GO:0140359">
    <property type="term" value="F:ABC-type transporter activity"/>
    <property type="evidence" value="ECO:0007669"/>
    <property type="project" value="InterPro"/>
</dbReference>
<accession>A0A9X1F1Q6</accession>
<keyword evidence="3 6" id="KW-1133">Transmembrane helix</keyword>
<feature type="domain" description="ABC-2 type transporter transmembrane" evidence="7">
    <location>
        <begin position="167"/>
        <end position="392"/>
    </location>
</feature>
<dbReference type="EMBL" id="JAGSPC010000001">
    <property type="protein sequence ID" value="MBV7258705.1"/>
    <property type="molecule type" value="Genomic_DNA"/>
</dbReference>
<feature type="region of interest" description="Disordered" evidence="5">
    <location>
        <begin position="406"/>
        <end position="438"/>
    </location>
</feature>
<dbReference type="GO" id="GO:0016020">
    <property type="term" value="C:membrane"/>
    <property type="evidence" value="ECO:0007669"/>
    <property type="project" value="UniProtKB-SubCell"/>
</dbReference>
<feature type="transmembrane region" description="Helical" evidence="6">
    <location>
        <begin position="37"/>
        <end position="58"/>
    </location>
</feature>
<evidence type="ECO:0000313" key="9">
    <source>
        <dbReference type="Proteomes" id="UP001138681"/>
    </source>
</evidence>
<keyword evidence="2 6" id="KW-0812">Transmembrane</keyword>
<comment type="caution">
    <text evidence="8">The sequence shown here is derived from an EMBL/GenBank/DDBJ whole genome shotgun (WGS) entry which is preliminary data.</text>
</comment>
<sequence>MSNHDQAAIDARPRLSRLEAAWVIARRDFIAVLFSRAFLFFLIGPLFPVLVGGLAGSIGGQNSRAAVSSEIGLAMSADDNAAMIAAAASLKPQLRGGVPDLVQVPEAEGNSGFDARDYLEQRKGNYVAIVGGTLSAPEITATEGQIARWKGPVELLAGTALGSSPSTFPSSSTALVTSSAASERSLRLRTAGAAQMILFLLTMLLGGMVLSNLAEEKGNKIIEILAAALPMDAVFMGKLFAMLGVSFVGIAVWGAFGWGFWAVAEDAIVTVTQTNYRELPGPAVGWPMFMTLAILYFSMAYLLLGSLFLTIGGMASTVREVQTMSMPVTMMQLMVFFLAAYTVTMPGSVLETVAIIFPLSSPFAMLARAALEETLWTHALALLWQGFAVIVLVKGGSMLFRKRVMKSGGGGHAKKRRSWFGKRGNANSAQQSSVEPAE</sequence>
<dbReference type="Pfam" id="PF12698">
    <property type="entry name" value="ABC2_membrane_3"/>
    <property type="match status" value="1"/>
</dbReference>
<feature type="transmembrane region" description="Helical" evidence="6">
    <location>
        <begin position="284"/>
        <end position="312"/>
    </location>
</feature>
<evidence type="ECO:0000256" key="6">
    <source>
        <dbReference type="SAM" id="Phobius"/>
    </source>
</evidence>
<evidence type="ECO:0000259" key="7">
    <source>
        <dbReference type="Pfam" id="PF12698"/>
    </source>
</evidence>
<evidence type="ECO:0000313" key="8">
    <source>
        <dbReference type="EMBL" id="MBV7258705.1"/>
    </source>
</evidence>
<reference evidence="8" key="1">
    <citation type="submission" date="2021-04" db="EMBL/GenBank/DDBJ databases">
        <authorList>
            <person name="Pira H."/>
            <person name="Risdian C."/>
            <person name="Wink J."/>
        </authorList>
    </citation>
    <scope>NUCLEOTIDE SEQUENCE</scope>
    <source>
        <strain evidence="8">WH158</strain>
    </source>
</reference>
<keyword evidence="4 6" id="KW-0472">Membrane</keyword>
<dbReference type="RefSeq" id="WP_218403995.1">
    <property type="nucleotide sequence ID" value="NZ_JAGSPC010000001.1"/>
</dbReference>
<feature type="transmembrane region" description="Helical" evidence="6">
    <location>
        <begin position="193"/>
        <end position="214"/>
    </location>
</feature>
<evidence type="ECO:0000256" key="5">
    <source>
        <dbReference type="SAM" id="MobiDB-lite"/>
    </source>
</evidence>
<evidence type="ECO:0000256" key="3">
    <source>
        <dbReference type="ARBA" id="ARBA00022989"/>
    </source>
</evidence>
<evidence type="ECO:0000256" key="2">
    <source>
        <dbReference type="ARBA" id="ARBA00022692"/>
    </source>
</evidence>
<feature type="transmembrane region" description="Helical" evidence="6">
    <location>
        <begin position="379"/>
        <end position="400"/>
    </location>
</feature>
<comment type="subcellular location">
    <subcellularLocation>
        <location evidence="1">Membrane</location>
        <topology evidence="1">Multi-pass membrane protein</topology>
    </subcellularLocation>
</comment>
<dbReference type="PANTHER" id="PTHR43471">
    <property type="entry name" value="ABC TRANSPORTER PERMEASE"/>
    <property type="match status" value="1"/>
</dbReference>
<dbReference type="InterPro" id="IPR013525">
    <property type="entry name" value="ABC2_TM"/>
</dbReference>
<keyword evidence="9" id="KW-1185">Reference proteome</keyword>
<evidence type="ECO:0000256" key="4">
    <source>
        <dbReference type="ARBA" id="ARBA00023136"/>
    </source>
</evidence>